<comment type="caution">
    <text evidence="2">The sequence shown here is derived from an EMBL/GenBank/DDBJ whole genome shotgun (WGS) entry which is preliminary data.</text>
</comment>
<reference evidence="2" key="1">
    <citation type="submission" date="2023-03" db="EMBL/GenBank/DDBJ databases">
        <authorList>
            <person name="Steffen K."/>
            <person name="Cardenas P."/>
        </authorList>
    </citation>
    <scope>NUCLEOTIDE SEQUENCE</scope>
</reference>
<dbReference type="Proteomes" id="UP001174909">
    <property type="component" value="Unassembled WGS sequence"/>
</dbReference>
<name>A0AA35WRL3_GEOBA</name>
<gene>
    <name evidence="2" type="ORF">GBAR_LOCUS15227</name>
</gene>
<protein>
    <submittedName>
        <fullName evidence="2">Uncharacterized protein</fullName>
    </submittedName>
</protein>
<proteinExistence type="predicted"/>
<feature type="region of interest" description="Disordered" evidence="1">
    <location>
        <begin position="1"/>
        <end position="28"/>
    </location>
</feature>
<keyword evidence="3" id="KW-1185">Reference proteome</keyword>
<dbReference type="EMBL" id="CASHTH010002215">
    <property type="protein sequence ID" value="CAI8026516.1"/>
    <property type="molecule type" value="Genomic_DNA"/>
</dbReference>
<dbReference type="AlphaFoldDB" id="A0AA35WRL3"/>
<evidence type="ECO:0000313" key="2">
    <source>
        <dbReference type="EMBL" id="CAI8026516.1"/>
    </source>
</evidence>
<accession>A0AA35WRL3</accession>
<evidence type="ECO:0000256" key="1">
    <source>
        <dbReference type="SAM" id="MobiDB-lite"/>
    </source>
</evidence>
<feature type="compositionally biased region" description="Polar residues" evidence="1">
    <location>
        <begin position="8"/>
        <end position="28"/>
    </location>
</feature>
<evidence type="ECO:0000313" key="3">
    <source>
        <dbReference type="Proteomes" id="UP001174909"/>
    </source>
</evidence>
<organism evidence="2 3">
    <name type="scientific">Geodia barretti</name>
    <name type="common">Barrett's horny sponge</name>
    <dbReference type="NCBI Taxonomy" id="519541"/>
    <lineage>
        <taxon>Eukaryota</taxon>
        <taxon>Metazoa</taxon>
        <taxon>Porifera</taxon>
        <taxon>Demospongiae</taxon>
        <taxon>Heteroscleromorpha</taxon>
        <taxon>Tetractinellida</taxon>
        <taxon>Astrophorina</taxon>
        <taxon>Geodiidae</taxon>
        <taxon>Geodia</taxon>
    </lineage>
</organism>
<sequence length="28" mass="2938">MVAYCSAATETPSLRQRGSQTDSQPPGV</sequence>